<dbReference type="Proteomes" id="UP000034676">
    <property type="component" value="Unassembled WGS sequence"/>
</dbReference>
<evidence type="ECO:0000256" key="1">
    <source>
        <dbReference type="SAM" id="Phobius"/>
    </source>
</evidence>
<dbReference type="AlphaFoldDB" id="A0A0G0UQJ1"/>
<keyword evidence="1" id="KW-0812">Transmembrane</keyword>
<evidence type="ECO:0000313" key="2">
    <source>
        <dbReference type="EMBL" id="KKR91044.1"/>
    </source>
</evidence>
<accession>A0A0G0UQJ1</accession>
<keyword evidence="1" id="KW-0472">Membrane</keyword>
<protein>
    <submittedName>
        <fullName evidence="2">Uncharacterized protein</fullName>
    </submittedName>
</protein>
<dbReference type="EMBL" id="LCAO01000024">
    <property type="protein sequence ID" value="KKR91044.1"/>
    <property type="molecule type" value="Genomic_DNA"/>
</dbReference>
<feature type="transmembrane region" description="Helical" evidence="1">
    <location>
        <begin position="155"/>
        <end position="174"/>
    </location>
</feature>
<comment type="caution">
    <text evidence="2">The sequence shown here is derived from an EMBL/GenBank/DDBJ whole genome shotgun (WGS) entry which is preliminary data.</text>
</comment>
<sequence>MYTGNMWIYRIIVLAVVVGLRLWMRQDWVGSLWLAVGWIIGMMLAEADHLFYVAVCNPQELTCQRVRREVQNKNWRNAWGILKATSGERVRLPIHNILTGLVVAVLGLWVVSSVGSVLASGVVVGLGVRLFTDFLSQDKKNWFWVFAREFGKREIDIIGGIWGLLLLVSLIGLVR</sequence>
<name>A0A0G0UQJ1_9BACT</name>
<reference evidence="2 3" key="1">
    <citation type="journal article" date="2015" name="Nature">
        <title>rRNA introns, odd ribosomes, and small enigmatic genomes across a large radiation of phyla.</title>
        <authorList>
            <person name="Brown C.T."/>
            <person name="Hug L.A."/>
            <person name="Thomas B.C."/>
            <person name="Sharon I."/>
            <person name="Castelle C.J."/>
            <person name="Singh A."/>
            <person name="Wilkins M.J."/>
            <person name="Williams K.H."/>
            <person name="Banfield J.F."/>
        </authorList>
    </citation>
    <scope>NUCLEOTIDE SEQUENCE [LARGE SCALE GENOMIC DNA]</scope>
</reference>
<evidence type="ECO:0000313" key="3">
    <source>
        <dbReference type="Proteomes" id="UP000034676"/>
    </source>
</evidence>
<feature type="transmembrane region" description="Helical" evidence="1">
    <location>
        <begin position="7"/>
        <end position="24"/>
    </location>
</feature>
<keyword evidence="1" id="KW-1133">Transmembrane helix</keyword>
<organism evidence="2 3">
    <name type="scientific">Candidatus Woesebacteria bacterium GW2011_GWA1_41_13b</name>
    <dbReference type="NCBI Taxonomy" id="1618555"/>
    <lineage>
        <taxon>Bacteria</taxon>
        <taxon>Candidatus Woeseibacteriota</taxon>
    </lineage>
</organism>
<proteinExistence type="predicted"/>
<gene>
    <name evidence="2" type="ORF">UU42_C0024G0002</name>
</gene>
<feature type="transmembrane region" description="Helical" evidence="1">
    <location>
        <begin position="30"/>
        <end position="55"/>
    </location>
</feature>